<dbReference type="AlphaFoldDB" id="A0A1T5GWE1"/>
<keyword evidence="2" id="KW-1185">Reference proteome</keyword>
<name>A0A1T5GWE1_9FLAO</name>
<proteinExistence type="predicted"/>
<dbReference type="RefSeq" id="WP_079668370.1">
    <property type="nucleotide sequence ID" value="NZ_FUYZ01000029.1"/>
</dbReference>
<gene>
    <name evidence="1" type="ORF">SAMN05660477_03173</name>
</gene>
<sequence length="180" mass="20544">MSEHSITVVPRQSSYPDNKIKAKEILDWLTSQDIVKPTLSDCILSSDNGYAISDGARQVTNIPDELPFDLITNGLEIITNRQVFHTGENGMEECICPNCKENIASEDWSFFNDWDEQKSNNLTCPLCNVATDIHKFTFSPDWGFSDLGFTFWNWSDLTDEFISEFRQKLGCDISIVYTHI</sequence>
<dbReference type="EMBL" id="FUYZ01000029">
    <property type="protein sequence ID" value="SKC12743.1"/>
    <property type="molecule type" value="Genomic_DNA"/>
</dbReference>
<evidence type="ECO:0000313" key="1">
    <source>
        <dbReference type="EMBL" id="SKC12743.1"/>
    </source>
</evidence>
<protein>
    <submittedName>
        <fullName evidence="1">Uncharacterized protein</fullName>
    </submittedName>
</protein>
<dbReference type="OrthoDB" id="3468002at2"/>
<reference evidence="1 2" key="1">
    <citation type="submission" date="2017-02" db="EMBL/GenBank/DDBJ databases">
        <authorList>
            <person name="Peterson S.W."/>
        </authorList>
    </citation>
    <scope>NUCLEOTIDE SEQUENCE [LARGE SCALE GENOMIC DNA]</scope>
    <source>
        <strain evidence="1 2">DSM 22323</strain>
    </source>
</reference>
<evidence type="ECO:0000313" key="2">
    <source>
        <dbReference type="Proteomes" id="UP000191112"/>
    </source>
</evidence>
<organism evidence="1 2">
    <name type="scientific">Soonwooa buanensis</name>
    <dbReference type="NCBI Taxonomy" id="619805"/>
    <lineage>
        <taxon>Bacteria</taxon>
        <taxon>Pseudomonadati</taxon>
        <taxon>Bacteroidota</taxon>
        <taxon>Flavobacteriia</taxon>
        <taxon>Flavobacteriales</taxon>
        <taxon>Weeksellaceae</taxon>
        <taxon>Chryseobacterium group</taxon>
        <taxon>Soonwooa</taxon>
    </lineage>
</organism>
<dbReference type="Proteomes" id="UP000191112">
    <property type="component" value="Unassembled WGS sequence"/>
</dbReference>
<accession>A0A1T5GWE1</accession>